<dbReference type="AlphaFoldDB" id="A0A085MI92"/>
<reference evidence="1 3" key="1">
    <citation type="journal article" date="2014" name="Nat. Genet.">
        <title>Genome and transcriptome of the porcine whipworm Trichuris suis.</title>
        <authorList>
            <person name="Jex A.R."/>
            <person name="Nejsum P."/>
            <person name="Schwarz E.M."/>
            <person name="Hu L."/>
            <person name="Young N.D."/>
            <person name="Hall R.S."/>
            <person name="Korhonen P.K."/>
            <person name="Liao S."/>
            <person name="Thamsborg S."/>
            <person name="Xia J."/>
            <person name="Xu P."/>
            <person name="Wang S."/>
            <person name="Scheerlinck J.P."/>
            <person name="Hofmann A."/>
            <person name="Sternberg P.W."/>
            <person name="Wang J."/>
            <person name="Gasser R.B."/>
        </authorList>
    </citation>
    <scope>NUCLEOTIDE SEQUENCE [LARGE SCALE GENOMIC DNA]</scope>
    <source>
        <strain evidence="2">DCEP-RM93F</strain>
        <strain evidence="1">DCEP-RM93M</strain>
    </source>
</reference>
<proteinExistence type="predicted"/>
<gene>
    <name evidence="1" type="ORF">M513_02195</name>
    <name evidence="2" type="ORF">M514_02195</name>
</gene>
<dbReference type="Proteomes" id="UP000030764">
    <property type="component" value="Unassembled WGS sequence"/>
</dbReference>
<protein>
    <submittedName>
        <fullName evidence="1">Uncharacterized protein</fullName>
    </submittedName>
</protein>
<accession>A0A085MI92</accession>
<sequence length="145" mass="15844">MTFLRRLDLLRALALLTIPFPHFTNQLCKLAATFLGAVAFAVVFANCVNANSWQCTNLKSSEWSLYSSAMSSSRTIGFLFYNKGDDIIPGGQSELQGIDKLLAIRLKGTGEHVTQPGAPRKFCWEECSGPPRAPAIPTNFSCDQG</sequence>
<dbReference type="EMBL" id="KL363191">
    <property type="protein sequence ID" value="KFD56938.1"/>
    <property type="molecule type" value="Genomic_DNA"/>
</dbReference>
<evidence type="ECO:0000313" key="2">
    <source>
        <dbReference type="EMBL" id="KFD66183.1"/>
    </source>
</evidence>
<name>A0A085MI92_9BILA</name>
<organism evidence="1 3">
    <name type="scientific">Trichuris suis</name>
    <name type="common">pig whipworm</name>
    <dbReference type="NCBI Taxonomy" id="68888"/>
    <lineage>
        <taxon>Eukaryota</taxon>
        <taxon>Metazoa</taxon>
        <taxon>Ecdysozoa</taxon>
        <taxon>Nematoda</taxon>
        <taxon>Enoplea</taxon>
        <taxon>Dorylaimia</taxon>
        <taxon>Trichinellida</taxon>
        <taxon>Trichuridae</taxon>
        <taxon>Trichuris</taxon>
    </lineage>
</organism>
<evidence type="ECO:0000313" key="1">
    <source>
        <dbReference type="EMBL" id="KFD56938.1"/>
    </source>
</evidence>
<dbReference type="EMBL" id="KL367527">
    <property type="protein sequence ID" value="KFD66183.1"/>
    <property type="molecule type" value="Genomic_DNA"/>
</dbReference>
<keyword evidence="3" id="KW-1185">Reference proteome</keyword>
<dbReference type="Proteomes" id="UP000030758">
    <property type="component" value="Unassembled WGS sequence"/>
</dbReference>
<evidence type="ECO:0000313" key="3">
    <source>
        <dbReference type="Proteomes" id="UP000030764"/>
    </source>
</evidence>